<feature type="coiled-coil region" evidence="5">
    <location>
        <begin position="147"/>
        <end position="192"/>
    </location>
</feature>
<evidence type="ECO:0000256" key="6">
    <source>
        <dbReference type="SAM" id="MobiDB-lite"/>
    </source>
</evidence>
<comment type="subcellular location">
    <subcellularLocation>
        <location evidence="1">Cytoplasm</location>
        <location evidence="1">Cytoskeleton</location>
        <location evidence="1">Microtubule organizing center</location>
        <location evidence="1">Centrosome</location>
    </subcellularLocation>
</comment>
<feature type="compositionally biased region" description="Acidic residues" evidence="6">
    <location>
        <begin position="724"/>
        <end position="736"/>
    </location>
</feature>
<feature type="region of interest" description="Disordered" evidence="6">
    <location>
        <begin position="1"/>
        <end position="21"/>
    </location>
</feature>
<feature type="coiled-coil region" evidence="5">
    <location>
        <begin position="275"/>
        <end position="330"/>
    </location>
</feature>
<evidence type="ECO:0000256" key="5">
    <source>
        <dbReference type="SAM" id="Coils"/>
    </source>
</evidence>
<evidence type="ECO:0000256" key="1">
    <source>
        <dbReference type="ARBA" id="ARBA00004300"/>
    </source>
</evidence>
<protein>
    <submittedName>
        <fullName evidence="8">Centrosomal protein of 83 kDa-like isoform X1</fullName>
    </submittedName>
</protein>
<reference evidence="8" key="1">
    <citation type="submission" date="2025-08" db="UniProtKB">
        <authorList>
            <consortium name="RefSeq"/>
        </authorList>
    </citation>
    <scope>IDENTIFICATION</scope>
</reference>
<dbReference type="InterPro" id="IPR052116">
    <property type="entry name" value="Centro_Cilium_Assembly"/>
</dbReference>
<evidence type="ECO:0000256" key="3">
    <source>
        <dbReference type="ARBA" id="ARBA00023054"/>
    </source>
</evidence>
<feature type="coiled-coil region" evidence="5">
    <location>
        <begin position="55"/>
        <end position="121"/>
    </location>
</feature>
<feature type="region of interest" description="Disordered" evidence="6">
    <location>
        <begin position="711"/>
        <end position="736"/>
    </location>
</feature>
<keyword evidence="4" id="KW-0206">Cytoskeleton</keyword>
<keyword evidence="7" id="KW-1185">Reference proteome</keyword>
<dbReference type="GeneID" id="106814550"/>
<dbReference type="RefSeq" id="XP_014674359.1">
    <property type="nucleotide sequence ID" value="XM_014818873.1"/>
</dbReference>
<proteinExistence type="predicted"/>
<evidence type="ECO:0000256" key="4">
    <source>
        <dbReference type="ARBA" id="ARBA00023212"/>
    </source>
</evidence>
<evidence type="ECO:0000313" key="8">
    <source>
        <dbReference type="RefSeq" id="XP_014674359.1"/>
    </source>
</evidence>
<evidence type="ECO:0000313" key="7">
    <source>
        <dbReference type="Proteomes" id="UP000695022"/>
    </source>
</evidence>
<name>A0ABM1EQ88_PRICU</name>
<dbReference type="PANTHER" id="PTHR23170:SF2">
    <property type="entry name" value="CENTROSOMAL PROTEIN OF 83 KDA"/>
    <property type="match status" value="1"/>
</dbReference>
<keyword evidence="2" id="KW-0963">Cytoplasm</keyword>
<organism evidence="7 8">
    <name type="scientific">Priapulus caudatus</name>
    <name type="common">Priapulid worm</name>
    <dbReference type="NCBI Taxonomy" id="37621"/>
    <lineage>
        <taxon>Eukaryota</taxon>
        <taxon>Metazoa</taxon>
        <taxon>Ecdysozoa</taxon>
        <taxon>Scalidophora</taxon>
        <taxon>Priapulida</taxon>
        <taxon>Priapulimorpha</taxon>
        <taxon>Priapulimorphida</taxon>
        <taxon>Priapulidae</taxon>
        <taxon>Priapulus</taxon>
    </lineage>
</organism>
<feature type="coiled-coil region" evidence="5">
    <location>
        <begin position="666"/>
        <end position="693"/>
    </location>
</feature>
<gene>
    <name evidence="8" type="primary">LOC106814550</name>
</gene>
<dbReference type="PANTHER" id="PTHR23170">
    <property type="entry name" value="NY-REN-58 ANTIGEN"/>
    <property type="match status" value="1"/>
</dbReference>
<accession>A0ABM1EQ88</accession>
<sequence>MASLEKEASKTTMPDGWSVPPIVPTLTMGSNAAELPRLARETELHKMLADEKMRSERHKTNYQTLKTEHQRLQNEHVQLQHEVTSNLEKHSREAEESKREIEKLRKNLTESNVENTRLKAQAVTPERLELIKGNLKDELEEPYKVRCSQLEKEQDRWRTECNKLRYELSFLKSEYEHQQAEHQRVIEEMKMRHGAEVGGLRKDREAWTSRRSVDTSHDAQRVRTLQRDNAQLHLKVKGLLTELEEINAQREHMGLQSSHVARLQAKQVSEYIGNIKTLQTEKESLQMHVERLQAEVASVHETHEQLHTKLHELEKELANTRHRLEQLEHDSKLEVANLRMENLRQQGSLQTECDALSNNLEGVTGELDVARQSLAMQKQQLVEKEREAERRVQATQEESWSKVAQLENDKLDLESKLQEAERRRVDASQTASSSHDKAEKLEEQYRRERQQQEKECSALRDREKRLQLSISKLEQEIRDHQGAQHRITQLETELRDLHTSEDDLAAANRTLKGTIARLNAELKSAAEEVMRIRDTAEQAARQHHAGWEAEKGEWRKRVEDLESQISQLHERYNSLTSENKQKKKKYVKLVKHLREKLELVEAKKEELEIHNSALKQSVPQEEHLHVKKQLRDIQRRHGEFRGILLSSLPLGDQTFVPFVTDLEAPLHSFSQQEQQHQQDLDILQQRLDAVEEAQHVQAKQLRVDGILASATSKLPADSQPVDDSKEDTDESIEGSS</sequence>
<dbReference type="Gene3D" id="1.10.287.1490">
    <property type="match status" value="2"/>
</dbReference>
<feature type="region of interest" description="Disordered" evidence="6">
    <location>
        <begin position="418"/>
        <end position="460"/>
    </location>
</feature>
<feature type="compositionally biased region" description="Basic and acidic residues" evidence="6">
    <location>
        <begin position="434"/>
        <end position="460"/>
    </location>
</feature>
<dbReference type="Proteomes" id="UP000695022">
    <property type="component" value="Unplaced"/>
</dbReference>
<keyword evidence="3 5" id="KW-0175">Coiled coil</keyword>
<evidence type="ECO:0000256" key="2">
    <source>
        <dbReference type="ARBA" id="ARBA00022490"/>
    </source>
</evidence>